<feature type="region of interest" description="Disordered" evidence="1">
    <location>
        <begin position="33"/>
        <end position="71"/>
    </location>
</feature>
<evidence type="ECO:0000313" key="2">
    <source>
        <dbReference type="EMBL" id="MPM40643.1"/>
    </source>
</evidence>
<accession>A0A644ZPN5</accession>
<sequence length="135" mass="14630">MHEWLGQPVLRRRDGDTVGDLNGLDAIGDLRLGPGRVQRAEGHSVANPGRDEHQHNRADQPARPAQASGGLAAARTHRRVTLPGGILPPNNCVSVTGVKPRSWRPAMTSLAAVTESRWVSWNKMMSPGFDTGTER</sequence>
<proteinExistence type="predicted"/>
<organism evidence="2">
    <name type="scientific">bioreactor metagenome</name>
    <dbReference type="NCBI Taxonomy" id="1076179"/>
    <lineage>
        <taxon>unclassified sequences</taxon>
        <taxon>metagenomes</taxon>
        <taxon>ecological metagenomes</taxon>
    </lineage>
</organism>
<dbReference type="AlphaFoldDB" id="A0A644ZPN5"/>
<feature type="compositionally biased region" description="Basic and acidic residues" evidence="1">
    <location>
        <begin position="49"/>
        <end position="60"/>
    </location>
</feature>
<reference evidence="2" key="1">
    <citation type="submission" date="2019-08" db="EMBL/GenBank/DDBJ databases">
        <authorList>
            <person name="Kucharzyk K."/>
            <person name="Murdoch R.W."/>
            <person name="Higgins S."/>
            <person name="Loffler F."/>
        </authorList>
    </citation>
    <scope>NUCLEOTIDE SEQUENCE</scope>
</reference>
<protein>
    <submittedName>
        <fullName evidence="2">Uncharacterized protein</fullName>
    </submittedName>
</protein>
<gene>
    <name evidence="2" type="ORF">SDC9_87287</name>
</gene>
<comment type="caution">
    <text evidence="2">The sequence shown here is derived from an EMBL/GenBank/DDBJ whole genome shotgun (WGS) entry which is preliminary data.</text>
</comment>
<name>A0A644ZPN5_9ZZZZ</name>
<dbReference type="EMBL" id="VSSQ01009076">
    <property type="protein sequence ID" value="MPM40643.1"/>
    <property type="molecule type" value="Genomic_DNA"/>
</dbReference>
<evidence type="ECO:0000256" key="1">
    <source>
        <dbReference type="SAM" id="MobiDB-lite"/>
    </source>
</evidence>